<sequence>MENKASLTDDELCIVMLSLTLTIQTHEKYKMNHGKDGLDIETKKALADCRQLFDRLNKEHF</sequence>
<dbReference type="Proteomes" id="UP001266807">
    <property type="component" value="Unassembled WGS sequence"/>
</dbReference>
<dbReference type="RefSeq" id="WP_310168705.1">
    <property type="nucleotide sequence ID" value="NZ_JAVDUG010000004.1"/>
</dbReference>
<gene>
    <name evidence="1" type="ORF">J2W98_003727</name>
</gene>
<evidence type="ECO:0000313" key="2">
    <source>
        <dbReference type="Proteomes" id="UP001266807"/>
    </source>
</evidence>
<keyword evidence="2" id="KW-1185">Reference proteome</keyword>
<proteinExistence type="predicted"/>
<name>A0ABU1QIL8_9BACL</name>
<protein>
    <recommendedName>
        <fullName evidence="3">Spore coat protein</fullName>
    </recommendedName>
</protein>
<dbReference type="EMBL" id="JAVDUG010000004">
    <property type="protein sequence ID" value="MDR6779447.1"/>
    <property type="molecule type" value="Genomic_DNA"/>
</dbReference>
<comment type="caution">
    <text evidence="1">The sequence shown here is derived from an EMBL/GenBank/DDBJ whole genome shotgun (WGS) entry which is preliminary data.</text>
</comment>
<evidence type="ECO:0000313" key="1">
    <source>
        <dbReference type="EMBL" id="MDR6779447.1"/>
    </source>
</evidence>
<organism evidence="1 2">
    <name type="scientific">Paenibacillus peoriae</name>
    <dbReference type="NCBI Taxonomy" id="59893"/>
    <lineage>
        <taxon>Bacteria</taxon>
        <taxon>Bacillati</taxon>
        <taxon>Bacillota</taxon>
        <taxon>Bacilli</taxon>
        <taxon>Bacillales</taxon>
        <taxon>Paenibacillaceae</taxon>
        <taxon>Paenibacillus</taxon>
    </lineage>
</organism>
<accession>A0ABU1QIL8</accession>
<evidence type="ECO:0008006" key="3">
    <source>
        <dbReference type="Google" id="ProtNLM"/>
    </source>
</evidence>
<reference evidence="1 2" key="1">
    <citation type="submission" date="2023-07" db="EMBL/GenBank/DDBJ databases">
        <title>Sorghum-associated microbial communities from plants grown in Nebraska, USA.</title>
        <authorList>
            <person name="Schachtman D."/>
        </authorList>
    </citation>
    <scope>NUCLEOTIDE SEQUENCE [LARGE SCALE GENOMIC DNA]</scope>
    <source>
        <strain evidence="1 2">BE143</strain>
    </source>
</reference>